<sequence length="164" mass="17165">MPAAVTPPRAVAHAGSTVAPRSPRAEGGATDVELFAYDSADDARAALRDLRSAARTKKCAAFRAGGMRYTGVAPRPAPDKGDEAVAYKFGSREESYVRRHSMVVVRDGSTLLSFAANNFYDPQAVADGDESREAGGGDAPGSARADEEPVVPMAVVDAQLRKLG</sequence>
<feature type="region of interest" description="Disordered" evidence="1">
    <location>
        <begin position="125"/>
        <end position="151"/>
    </location>
</feature>
<protein>
    <submittedName>
        <fullName evidence="2">Uncharacterized protein</fullName>
    </submittedName>
</protein>
<keyword evidence="3" id="KW-1185">Reference proteome</keyword>
<evidence type="ECO:0000313" key="2">
    <source>
        <dbReference type="EMBL" id="MVO83652.1"/>
    </source>
</evidence>
<evidence type="ECO:0000313" key="3">
    <source>
        <dbReference type="Proteomes" id="UP000483802"/>
    </source>
</evidence>
<dbReference type="RefSeq" id="WP_157163990.1">
    <property type="nucleotide sequence ID" value="NZ_WPNZ01000001.1"/>
</dbReference>
<evidence type="ECO:0000256" key="1">
    <source>
        <dbReference type="SAM" id="MobiDB-lite"/>
    </source>
</evidence>
<organism evidence="2 3">
    <name type="scientific">Streptomyces typhae</name>
    <dbReference type="NCBI Taxonomy" id="2681492"/>
    <lineage>
        <taxon>Bacteria</taxon>
        <taxon>Bacillati</taxon>
        <taxon>Actinomycetota</taxon>
        <taxon>Actinomycetes</taxon>
        <taxon>Kitasatosporales</taxon>
        <taxon>Streptomycetaceae</taxon>
        <taxon>Streptomyces</taxon>
    </lineage>
</organism>
<dbReference type="EMBL" id="WPNZ01000001">
    <property type="protein sequence ID" value="MVO83652.1"/>
    <property type="molecule type" value="Genomic_DNA"/>
</dbReference>
<gene>
    <name evidence="2" type="ORF">GPA10_02455</name>
</gene>
<feature type="region of interest" description="Disordered" evidence="1">
    <location>
        <begin position="1"/>
        <end position="26"/>
    </location>
</feature>
<accession>A0A6L6WN10</accession>
<reference evidence="2 3" key="1">
    <citation type="submission" date="2019-11" db="EMBL/GenBank/DDBJ databases">
        <title>Streptomyces typhae sp. nov., a novel endophytic actinomycete isolated from the root of cattail pollen (Typha angustifolia L.).</title>
        <authorList>
            <person name="Peng C."/>
        </authorList>
    </citation>
    <scope>NUCLEOTIDE SEQUENCE [LARGE SCALE GENOMIC DNA]</scope>
    <source>
        <strain evidence="3">p1417</strain>
    </source>
</reference>
<proteinExistence type="predicted"/>
<dbReference type="AlphaFoldDB" id="A0A6L6WN10"/>
<dbReference type="Proteomes" id="UP000483802">
    <property type="component" value="Unassembled WGS sequence"/>
</dbReference>
<name>A0A6L6WN10_9ACTN</name>
<comment type="caution">
    <text evidence="2">The sequence shown here is derived from an EMBL/GenBank/DDBJ whole genome shotgun (WGS) entry which is preliminary data.</text>
</comment>